<dbReference type="GO" id="GO:0016740">
    <property type="term" value="F:transferase activity"/>
    <property type="evidence" value="ECO:0007669"/>
    <property type="project" value="UniProtKB-KW"/>
</dbReference>
<dbReference type="AlphaFoldDB" id="A0A1N6YXW1"/>
<evidence type="ECO:0000313" key="2">
    <source>
        <dbReference type="EMBL" id="SIR19443.1"/>
    </source>
</evidence>
<accession>A0A1N6YXW1</accession>
<feature type="domain" description="BioF2-like acetyltransferase" evidence="1">
    <location>
        <begin position="183"/>
        <end position="325"/>
    </location>
</feature>
<organism evidence="2 3">
    <name type="scientific">Haladaptatus litoreus</name>
    <dbReference type="NCBI Taxonomy" id="553468"/>
    <lineage>
        <taxon>Archaea</taxon>
        <taxon>Methanobacteriati</taxon>
        <taxon>Methanobacteriota</taxon>
        <taxon>Stenosarchaea group</taxon>
        <taxon>Halobacteria</taxon>
        <taxon>Halobacteriales</taxon>
        <taxon>Haladaptataceae</taxon>
        <taxon>Haladaptatus</taxon>
    </lineage>
</organism>
<dbReference type="Pfam" id="PF13480">
    <property type="entry name" value="Acetyltransf_6"/>
    <property type="match status" value="1"/>
</dbReference>
<dbReference type="PANTHER" id="PTHR36174:SF1">
    <property type="entry name" value="LIPID II:GLYCINE GLYCYLTRANSFERASE"/>
    <property type="match status" value="1"/>
</dbReference>
<evidence type="ECO:0000313" key="3">
    <source>
        <dbReference type="Proteomes" id="UP000186914"/>
    </source>
</evidence>
<dbReference type="Proteomes" id="UP000186914">
    <property type="component" value="Unassembled WGS sequence"/>
</dbReference>
<dbReference type="InterPro" id="IPR016181">
    <property type="entry name" value="Acyl_CoA_acyltransferase"/>
</dbReference>
<dbReference type="OrthoDB" id="140543at2157"/>
<reference evidence="3" key="1">
    <citation type="submission" date="2017-01" db="EMBL/GenBank/DDBJ databases">
        <authorList>
            <person name="Varghese N."/>
            <person name="Submissions S."/>
        </authorList>
    </citation>
    <scope>NUCLEOTIDE SEQUENCE [LARGE SCALE GENOMIC DNA]</scope>
    <source>
        <strain evidence="3">CGMCC 1.7737</strain>
    </source>
</reference>
<evidence type="ECO:0000259" key="1">
    <source>
        <dbReference type="Pfam" id="PF13480"/>
    </source>
</evidence>
<dbReference type="PANTHER" id="PTHR36174">
    <property type="entry name" value="LIPID II:GLYCINE GLYCYLTRANSFERASE"/>
    <property type="match status" value="1"/>
</dbReference>
<dbReference type="Gene3D" id="3.40.630.30">
    <property type="match status" value="1"/>
</dbReference>
<proteinExistence type="predicted"/>
<keyword evidence="3" id="KW-1185">Reference proteome</keyword>
<sequence>MRVERLDLDEWEDHLPKSGFEVFHLPDALAAVERHTAGELRLYGGFKGQQAIALLPVVVRNGPLGTAALSPPPGLAIPRLGPILMPTSPKRRKQEKVNREFTETVLDRIRTDYTGQLARVGFDSPVAQRVGEQMESGLTLFRMLCGTAYGDPRPYVWGDLDVEPYFTYHLDLESTTAEAVKKSFSKSLRREIRDAKELEVSVEKEGLEGAHEVYTDTVDRYDEQGETLGLSWEYVRDLWEGLDDHAQTYVARDSSGNYRSGITALYSNDAAYFWQGGARAVYEGTSVNSLVHWHIIEDIVSGSPVESVTTYDLMGANTERLCRYKAKFGADLVPYYLVESSGRTMDAAKRAYQFVRG</sequence>
<name>A0A1N6YXW1_9EURY</name>
<dbReference type="InterPro" id="IPR050644">
    <property type="entry name" value="PG_Glycine_Bridge_Synth"/>
</dbReference>
<gene>
    <name evidence="2" type="ORF">SAMN05421858_1772</name>
</gene>
<keyword evidence="2" id="KW-0808">Transferase</keyword>
<protein>
    <submittedName>
        <fullName evidence="2">Acetyltransferase (GNAT) domain-containing protein</fullName>
    </submittedName>
</protein>
<dbReference type="SUPFAM" id="SSF55729">
    <property type="entry name" value="Acyl-CoA N-acyltransferases (Nat)"/>
    <property type="match status" value="1"/>
</dbReference>
<dbReference type="RefSeq" id="WP_076429726.1">
    <property type="nucleotide sequence ID" value="NZ_FTNO01000001.1"/>
</dbReference>
<dbReference type="InterPro" id="IPR038740">
    <property type="entry name" value="BioF2-like_GNAT_dom"/>
</dbReference>
<dbReference type="EMBL" id="FTNO01000001">
    <property type="protein sequence ID" value="SIR19443.1"/>
    <property type="molecule type" value="Genomic_DNA"/>
</dbReference>